<evidence type="ECO:0000313" key="4">
    <source>
        <dbReference type="Proteomes" id="UP001498421"/>
    </source>
</evidence>
<name>A0ABR1IJS6_9HYPO</name>
<feature type="compositionally biased region" description="Low complexity" evidence="1">
    <location>
        <begin position="61"/>
        <end position="74"/>
    </location>
</feature>
<accession>A0ABR1IJS6</accession>
<gene>
    <name evidence="3" type="ORF">QQZ08_000434</name>
</gene>
<protein>
    <recommendedName>
        <fullName evidence="2">PD-(D/E)XK nuclease-like domain-containing protein</fullName>
    </recommendedName>
</protein>
<feature type="domain" description="PD-(D/E)XK nuclease-like" evidence="2">
    <location>
        <begin position="161"/>
        <end position="307"/>
    </location>
</feature>
<dbReference type="Proteomes" id="UP001498421">
    <property type="component" value="Unassembled WGS sequence"/>
</dbReference>
<feature type="region of interest" description="Disordered" evidence="1">
    <location>
        <begin position="87"/>
        <end position="107"/>
    </location>
</feature>
<organism evidence="3 4">
    <name type="scientific">Neonectria magnoliae</name>
    <dbReference type="NCBI Taxonomy" id="2732573"/>
    <lineage>
        <taxon>Eukaryota</taxon>
        <taxon>Fungi</taxon>
        <taxon>Dikarya</taxon>
        <taxon>Ascomycota</taxon>
        <taxon>Pezizomycotina</taxon>
        <taxon>Sordariomycetes</taxon>
        <taxon>Hypocreomycetidae</taxon>
        <taxon>Hypocreales</taxon>
        <taxon>Nectriaceae</taxon>
        <taxon>Neonectria</taxon>
    </lineage>
</organism>
<keyword evidence="4" id="KW-1185">Reference proteome</keyword>
<feature type="region of interest" description="Disordered" evidence="1">
    <location>
        <begin position="1"/>
        <end position="74"/>
    </location>
</feature>
<comment type="caution">
    <text evidence="3">The sequence shown here is derived from an EMBL/GenBank/DDBJ whole genome shotgun (WGS) entry which is preliminary data.</text>
</comment>
<dbReference type="Pfam" id="PF20516">
    <property type="entry name" value="PDDEXK_12"/>
    <property type="match status" value="1"/>
</dbReference>
<evidence type="ECO:0000256" key="1">
    <source>
        <dbReference type="SAM" id="MobiDB-lite"/>
    </source>
</evidence>
<dbReference type="InterPro" id="IPR046797">
    <property type="entry name" value="PDDEXK_12"/>
</dbReference>
<evidence type="ECO:0000259" key="2">
    <source>
        <dbReference type="Pfam" id="PF20516"/>
    </source>
</evidence>
<feature type="compositionally biased region" description="Basic residues" evidence="1">
    <location>
        <begin position="26"/>
        <end position="38"/>
    </location>
</feature>
<feature type="compositionally biased region" description="Low complexity" evidence="1">
    <location>
        <begin position="92"/>
        <end position="104"/>
    </location>
</feature>
<dbReference type="EMBL" id="JAZAVK010000002">
    <property type="protein sequence ID" value="KAK7432963.1"/>
    <property type="molecule type" value="Genomic_DNA"/>
</dbReference>
<sequence length="382" mass="42924">MHSNRVSDWLDSVLPANDQDGDSEHPRKRTKLNNRRACKPGCNENYEGTQSTEGEDKSRLPTLSASPRRSAATAAFHDSDALSLAHSTPSIASSKASKLSRNSSPTKQLRNAKLEEMGFLRASLFDDKKPTLLHALTENLRKIGGGFGILPKELQSDLAGDHSIDFWNFGDAPEFETARLPDLSTVQRIYRLAKRCFTNNHPVSSWNNDVHSRVLDWVLRDGPSKDDIVDYRCCLSAQITVDYEPINAPSKMVDYCICIEPEINSPEYRAIESLCKRRPGKSINHTEWADLTTYPIAVSIETASASSMKLEFLPGIIVMQHHWWFVATALSEDGKTQTFERLLLGETESILGIYKLSMALQKLVEWARDQHWPAFQTDVMGM</sequence>
<evidence type="ECO:0000313" key="3">
    <source>
        <dbReference type="EMBL" id="KAK7432963.1"/>
    </source>
</evidence>
<proteinExistence type="predicted"/>
<reference evidence="3 4" key="1">
    <citation type="journal article" date="2025" name="Microbiol. Resour. Announc.">
        <title>Draft genome sequences for Neonectria magnoliae and Neonectria punicea, canker pathogens of Liriodendron tulipifera and Acer saccharum in West Virginia.</title>
        <authorList>
            <person name="Petronek H.M."/>
            <person name="Kasson M.T."/>
            <person name="Metheny A.M."/>
            <person name="Stauder C.M."/>
            <person name="Lovett B."/>
            <person name="Lynch S.C."/>
            <person name="Garnas J.R."/>
            <person name="Kasson L.R."/>
            <person name="Stajich J.E."/>
        </authorList>
    </citation>
    <scope>NUCLEOTIDE SEQUENCE [LARGE SCALE GENOMIC DNA]</scope>
    <source>
        <strain evidence="3 4">NRRL 64651</strain>
    </source>
</reference>